<accession>A0ABP1PS34</accession>
<dbReference type="Gene3D" id="3.90.550.10">
    <property type="entry name" value="Spore Coat Polysaccharide Biosynthesis Protein SpsA, Chain A"/>
    <property type="match status" value="1"/>
</dbReference>
<organism evidence="1 2">
    <name type="scientific">Orchesella dallaii</name>
    <dbReference type="NCBI Taxonomy" id="48710"/>
    <lineage>
        <taxon>Eukaryota</taxon>
        <taxon>Metazoa</taxon>
        <taxon>Ecdysozoa</taxon>
        <taxon>Arthropoda</taxon>
        <taxon>Hexapoda</taxon>
        <taxon>Collembola</taxon>
        <taxon>Entomobryomorpha</taxon>
        <taxon>Entomobryoidea</taxon>
        <taxon>Orchesellidae</taxon>
        <taxon>Orchesellinae</taxon>
        <taxon>Orchesella</taxon>
    </lineage>
</organism>
<dbReference type="InterPro" id="IPR050587">
    <property type="entry name" value="GNT1/Glycosyltrans_8"/>
</dbReference>
<reference evidence="1 2" key="1">
    <citation type="submission" date="2024-08" db="EMBL/GenBank/DDBJ databases">
        <authorList>
            <person name="Cucini C."/>
            <person name="Frati F."/>
        </authorList>
    </citation>
    <scope>NUCLEOTIDE SEQUENCE [LARGE SCALE GENOMIC DNA]</scope>
</reference>
<gene>
    <name evidence="1" type="ORF">ODALV1_LOCUS3122</name>
</gene>
<name>A0ABP1PS34_9HEXA</name>
<dbReference type="Proteomes" id="UP001642540">
    <property type="component" value="Unassembled WGS sequence"/>
</dbReference>
<evidence type="ECO:0000313" key="1">
    <source>
        <dbReference type="EMBL" id="CAL8075267.1"/>
    </source>
</evidence>
<keyword evidence="2" id="KW-1185">Reference proteome</keyword>
<dbReference type="SUPFAM" id="SSF53448">
    <property type="entry name" value="Nucleotide-diphospho-sugar transferases"/>
    <property type="match status" value="1"/>
</dbReference>
<comment type="caution">
    <text evidence="1">The sequence shown here is derived from an EMBL/GenBank/DDBJ whole genome shotgun (WGS) entry which is preliminary data.</text>
</comment>
<evidence type="ECO:0000313" key="2">
    <source>
        <dbReference type="Proteomes" id="UP001642540"/>
    </source>
</evidence>
<dbReference type="EMBL" id="CAXLJM020000007">
    <property type="protein sequence ID" value="CAL8075267.1"/>
    <property type="molecule type" value="Genomic_DNA"/>
</dbReference>
<dbReference type="InterPro" id="IPR029044">
    <property type="entry name" value="Nucleotide-diphossugar_trans"/>
</dbReference>
<sequence length="70" mass="7660">MNTLVLQNCDELFDREEISAAPDAGWPDCFNSGVFVFSPSLETYSHITNFALQNGSFDGISISLTNSVIL</sequence>
<protein>
    <submittedName>
        <fullName evidence="1">Uncharacterized protein</fullName>
    </submittedName>
</protein>
<dbReference type="PANTHER" id="PTHR11183">
    <property type="entry name" value="GLYCOGENIN SUBFAMILY MEMBER"/>
    <property type="match status" value="1"/>
</dbReference>
<proteinExistence type="predicted"/>